<name>A0A0F9G376_9ZZZZ</name>
<dbReference type="AlphaFoldDB" id="A0A0F9G376"/>
<protein>
    <submittedName>
        <fullName evidence="1">Uncharacterized protein</fullName>
    </submittedName>
</protein>
<dbReference type="EMBL" id="LAZR01027972">
    <property type="protein sequence ID" value="KKL64025.1"/>
    <property type="molecule type" value="Genomic_DNA"/>
</dbReference>
<proteinExistence type="predicted"/>
<gene>
    <name evidence="1" type="ORF">LCGC14_2169240</name>
</gene>
<reference evidence="1" key="1">
    <citation type="journal article" date="2015" name="Nature">
        <title>Complex archaea that bridge the gap between prokaryotes and eukaryotes.</title>
        <authorList>
            <person name="Spang A."/>
            <person name="Saw J.H."/>
            <person name="Jorgensen S.L."/>
            <person name="Zaremba-Niedzwiedzka K."/>
            <person name="Martijn J."/>
            <person name="Lind A.E."/>
            <person name="van Eijk R."/>
            <person name="Schleper C."/>
            <person name="Guy L."/>
            <person name="Ettema T.J."/>
        </authorList>
    </citation>
    <scope>NUCLEOTIDE SEQUENCE</scope>
</reference>
<evidence type="ECO:0000313" key="1">
    <source>
        <dbReference type="EMBL" id="KKL64025.1"/>
    </source>
</evidence>
<organism evidence="1">
    <name type="scientific">marine sediment metagenome</name>
    <dbReference type="NCBI Taxonomy" id="412755"/>
    <lineage>
        <taxon>unclassified sequences</taxon>
        <taxon>metagenomes</taxon>
        <taxon>ecological metagenomes</taxon>
    </lineage>
</organism>
<sequence>MASATYKIEVDWDNNGSFADADEDISADVKSISYSRGKDEELGKANPGTLEIRVSNSDGKYSPTKSGGIFTNLLPKRIIKVTTTSPAAYNLFYGYIESITPHPDPASQDCYISAIDGFDFLARHELDTVLYKDTLTGTLVTNILDASAWSASLRDIDAGQDIVPFAFWNKVKARFALADIEDSELSFIIIDGEGKLRYEDRHHRYSATHQTSQATFDDTMVDISYDYSARNIYNEVRATVTPWNLESEATLWTLAEIPSIPAGETLTWWGDASVSGAPVFVDAWVTPASTTDYTANSQADGGGVDKTSDITIVTTKFANSIKLAITNDDSQAVFITSLKARGTYYNDLTKVSRKTEDSTSQTAYQKRTLALDGKYLTDADKAQDFCDYGIARFKDPQAEVIITIVNKNATNLTQILAREISDRITAKNTELGLDSDFFINKMEHEITEGGRRHLCR</sequence>
<accession>A0A0F9G376</accession>
<feature type="non-terminal residue" evidence="1">
    <location>
        <position position="456"/>
    </location>
</feature>
<comment type="caution">
    <text evidence="1">The sequence shown here is derived from an EMBL/GenBank/DDBJ whole genome shotgun (WGS) entry which is preliminary data.</text>
</comment>